<reference evidence="6" key="1">
    <citation type="journal article" date="2014" name="Int. J. Syst. Evol. Microbiol.">
        <title>Complete genome sequence of Corynebacterium casei LMG S-19264T (=DSM 44701T), isolated from a smear-ripened cheese.</title>
        <authorList>
            <consortium name="US DOE Joint Genome Institute (JGI-PGF)"/>
            <person name="Walter F."/>
            <person name="Albersmeier A."/>
            <person name="Kalinowski J."/>
            <person name="Ruckert C."/>
        </authorList>
    </citation>
    <scope>NUCLEOTIDE SEQUENCE</scope>
    <source>
        <strain evidence="6">KCTC 42651</strain>
    </source>
</reference>
<dbReference type="EMBL" id="BMZS01000006">
    <property type="protein sequence ID" value="GHD53106.1"/>
    <property type="molecule type" value="Genomic_DNA"/>
</dbReference>
<dbReference type="InterPro" id="IPR036388">
    <property type="entry name" value="WH-like_DNA-bd_sf"/>
</dbReference>
<gene>
    <name evidence="6" type="ORF">GCM10017083_29400</name>
</gene>
<keyword evidence="7" id="KW-1185">Reference proteome</keyword>
<dbReference type="PANTHER" id="PTHR30537">
    <property type="entry name" value="HTH-TYPE TRANSCRIPTIONAL REGULATOR"/>
    <property type="match status" value="1"/>
</dbReference>
<dbReference type="PROSITE" id="PS50931">
    <property type="entry name" value="HTH_LYSR"/>
    <property type="match status" value="1"/>
</dbReference>
<comment type="caution">
    <text evidence="6">The sequence shown here is derived from an EMBL/GenBank/DDBJ whole genome shotgun (WGS) entry which is preliminary data.</text>
</comment>
<dbReference type="Pfam" id="PF00126">
    <property type="entry name" value="HTH_1"/>
    <property type="match status" value="1"/>
</dbReference>
<accession>A0A918XUB7</accession>
<dbReference type="AlphaFoldDB" id="A0A918XUB7"/>
<dbReference type="FunFam" id="1.10.10.10:FF:000001">
    <property type="entry name" value="LysR family transcriptional regulator"/>
    <property type="match status" value="1"/>
</dbReference>
<dbReference type="CDD" id="cd08432">
    <property type="entry name" value="PBP2_GcdR_TrpI_HvrB_AmpR_like"/>
    <property type="match status" value="1"/>
</dbReference>
<dbReference type="InterPro" id="IPR005119">
    <property type="entry name" value="LysR_subst-bd"/>
</dbReference>
<reference evidence="6" key="2">
    <citation type="submission" date="2020-09" db="EMBL/GenBank/DDBJ databases">
        <authorList>
            <person name="Sun Q."/>
            <person name="Kim S."/>
        </authorList>
    </citation>
    <scope>NUCLEOTIDE SEQUENCE</scope>
    <source>
        <strain evidence="6">KCTC 42651</strain>
    </source>
</reference>
<organism evidence="6 7">
    <name type="scientific">Thalassobaculum fulvum</name>
    <dbReference type="NCBI Taxonomy" id="1633335"/>
    <lineage>
        <taxon>Bacteria</taxon>
        <taxon>Pseudomonadati</taxon>
        <taxon>Pseudomonadota</taxon>
        <taxon>Alphaproteobacteria</taxon>
        <taxon>Rhodospirillales</taxon>
        <taxon>Thalassobaculaceae</taxon>
        <taxon>Thalassobaculum</taxon>
    </lineage>
</organism>
<dbReference type="Proteomes" id="UP000630353">
    <property type="component" value="Unassembled WGS sequence"/>
</dbReference>
<evidence type="ECO:0000313" key="6">
    <source>
        <dbReference type="EMBL" id="GHD53106.1"/>
    </source>
</evidence>
<sequence>MATLRSLLPSANALIVFEAAGRLGSFTRAAEELGISQAAVSFAIRKIEAELRTPLFRRQHRSVALTEAGKRFHADVALGLTYIRKSAEDLTAGADRHVTLSASTAFASFWMLPRLARFRADLPGIDLRIQTSDRDLDLVAESLPLGIRVGPAGSWPGCEDAVLAEEEITPIVAPAYVEQFGCPASAAEFAEHRLIHLEEPFRPTADWDDWFAGQGVPPPSGDRGLLINDYVLVVQAVLGGQGIALGWRHLIDPMVETGLLERVSDHVLQTGLAFRVVWPADRDIGANARRVRDWLLSGVAA</sequence>
<protein>
    <submittedName>
        <fullName evidence="6">LysR family transcriptional regulator</fullName>
    </submittedName>
</protein>
<evidence type="ECO:0000313" key="7">
    <source>
        <dbReference type="Proteomes" id="UP000630353"/>
    </source>
</evidence>
<dbReference type="SUPFAM" id="SSF53850">
    <property type="entry name" value="Periplasmic binding protein-like II"/>
    <property type="match status" value="1"/>
</dbReference>
<dbReference type="InterPro" id="IPR058163">
    <property type="entry name" value="LysR-type_TF_proteobact-type"/>
</dbReference>
<dbReference type="InterPro" id="IPR036390">
    <property type="entry name" value="WH_DNA-bd_sf"/>
</dbReference>
<dbReference type="InterPro" id="IPR000847">
    <property type="entry name" value="LysR_HTH_N"/>
</dbReference>
<feature type="domain" description="HTH lysR-type" evidence="5">
    <location>
        <begin position="9"/>
        <end position="66"/>
    </location>
</feature>
<evidence type="ECO:0000256" key="1">
    <source>
        <dbReference type="ARBA" id="ARBA00009437"/>
    </source>
</evidence>
<dbReference type="SUPFAM" id="SSF46785">
    <property type="entry name" value="Winged helix' DNA-binding domain"/>
    <property type="match status" value="1"/>
</dbReference>
<comment type="similarity">
    <text evidence="1">Belongs to the LysR transcriptional regulatory family.</text>
</comment>
<dbReference type="RefSeq" id="WP_189990868.1">
    <property type="nucleotide sequence ID" value="NZ_BMZS01000006.1"/>
</dbReference>
<evidence type="ECO:0000259" key="5">
    <source>
        <dbReference type="PROSITE" id="PS50931"/>
    </source>
</evidence>
<evidence type="ECO:0000256" key="3">
    <source>
        <dbReference type="ARBA" id="ARBA00023125"/>
    </source>
</evidence>
<evidence type="ECO:0000256" key="2">
    <source>
        <dbReference type="ARBA" id="ARBA00023015"/>
    </source>
</evidence>
<dbReference type="Gene3D" id="3.40.190.10">
    <property type="entry name" value="Periplasmic binding protein-like II"/>
    <property type="match status" value="2"/>
</dbReference>
<keyword evidence="3" id="KW-0238">DNA-binding</keyword>
<dbReference type="PANTHER" id="PTHR30537:SF5">
    <property type="entry name" value="HTH-TYPE TRANSCRIPTIONAL ACTIVATOR TTDR-RELATED"/>
    <property type="match status" value="1"/>
</dbReference>
<dbReference type="GO" id="GO:0003700">
    <property type="term" value="F:DNA-binding transcription factor activity"/>
    <property type="evidence" value="ECO:0007669"/>
    <property type="project" value="InterPro"/>
</dbReference>
<evidence type="ECO:0000256" key="4">
    <source>
        <dbReference type="ARBA" id="ARBA00023163"/>
    </source>
</evidence>
<proteinExistence type="inferred from homology"/>
<dbReference type="Pfam" id="PF03466">
    <property type="entry name" value="LysR_substrate"/>
    <property type="match status" value="1"/>
</dbReference>
<dbReference type="GO" id="GO:0003677">
    <property type="term" value="F:DNA binding"/>
    <property type="evidence" value="ECO:0007669"/>
    <property type="project" value="UniProtKB-KW"/>
</dbReference>
<dbReference type="Gene3D" id="1.10.10.10">
    <property type="entry name" value="Winged helix-like DNA-binding domain superfamily/Winged helix DNA-binding domain"/>
    <property type="match status" value="1"/>
</dbReference>
<dbReference type="PRINTS" id="PR00039">
    <property type="entry name" value="HTHLYSR"/>
</dbReference>
<keyword evidence="4" id="KW-0804">Transcription</keyword>
<name>A0A918XUB7_9PROT</name>
<keyword evidence="2" id="KW-0805">Transcription regulation</keyword>